<dbReference type="EMBL" id="JANSKX010000012">
    <property type="protein sequence ID" value="MCY1594340.1"/>
    <property type="molecule type" value="Genomic_DNA"/>
</dbReference>
<dbReference type="Pfam" id="PF01381">
    <property type="entry name" value="HTH_3"/>
    <property type="match status" value="1"/>
</dbReference>
<dbReference type="Proteomes" id="UP001081438">
    <property type="component" value="Unassembled WGS sequence"/>
</dbReference>
<dbReference type="RefSeq" id="WP_268218400.1">
    <property type="nucleotide sequence ID" value="NZ_JANSKX010000012.1"/>
</dbReference>
<accession>A0A9Q4GZB1</accession>
<evidence type="ECO:0000313" key="3">
    <source>
        <dbReference type="Proteomes" id="UP001081438"/>
    </source>
</evidence>
<dbReference type="InterPro" id="IPR010982">
    <property type="entry name" value="Lambda_DNA-bd_dom_sf"/>
</dbReference>
<dbReference type="GO" id="GO:0003677">
    <property type="term" value="F:DNA binding"/>
    <property type="evidence" value="ECO:0007669"/>
    <property type="project" value="InterPro"/>
</dbReference>
<comment type="caution">
    <text evidence="2">The sequence shown here is derived from an EMBL/GenBank/DDBJ whole genome shotgun (WGS) entry which is preliminary data.</text>
</comment>
<dbReference type="SMART" id="SM00530">
    <property type="entry name" value="HTH_XRE"/>
    <property type="match status" value="1"/>
</dbReference>
<sequence>MNNIIKEIRISKGISITKLSVITGISRTTIYKLEDQISNPSLETICKISKGLGEKPEKIFNFNVNLEYHKEAK</sequence>
<evidence type="ECO:0000313" key="2">
    <source>
        <dbReference type="EMBL" id="MCY1594340.1"/>
    </source>
</evidence>
<dbReference type="CDD" id="cd00093">
    <property type="entry name" value="HTH_XRE"/>
    <property type="match status" value="1"/>
</dbReference>
<proteinExistence type="predicted"/>
<dbReference type="SUPFAM" id="SSF47413">
    <property type="entry name" value="lambda repressor-like DNA-binding domains"/>
    <property type="match status" value="1"/>
</dbReference>
<dbReference type="PROSITE" id="PS50943">
    <property type="entry name" value="HTH_CROC1"/>
    <property type="match status" value="1"/>
</dbReference>
<dbReference type="Gene3D" id="1.10.260.40">
    <property type="entry name" value="lambda repressor-like DNA-binding domains"/>
    <property type="match status" value="1"/>
</dbReference>
<feature type="domain" description="HTH cro/C1-type" evidence="1">
    <location>
        <begin position="5"/>
        <end position="59"/>
    </location>
</feature>
<gene>
    <name evidence="2" type="ORF">NW112_03745</name>
</gene>
<evidence type="ECO:0000259" key="1">
    <source>
        <dbReference type="PROSITE" id="PS50943"/>
    </source>
</evidence>
<protein>
    <submittedName>
        <fullName evidence="2">Helix-turn-helix domain-containing protein</fullName>
    </submittedName>
</protein>
<reference evidence="2" key="1">
    <citation type="journal article" date="2022" name="Int. J. Mol. Sci.">
        <title>Phenotypic and genotypic virulence characterisation of Staphylococcus pettenkoferi strains isolated from human bloodstream and diabetic foot infections.</title>
        <authorList>
            <person name="Magnan C."/>
        </authorList>
    </citation>
    <scope>NUCLEOTIDE SEQUENCE</scope>
    <source>
        <strain evidence="2">NSP020P</strain>
    </source>
</reference>
<dbReference type="AlphaFoldDB" id="A0A9Q4GZB1"/>
<organism evidence="2 3">
    <name type="scientific">Staphylococcus pettenkoferi</name>
    <dbReference type="NCBI Taxonomy" id="170573"/>
    <lineage>
        <taxon>Bacteria</taxon>
        <taxon>Bacillati</taxon>
        <taxon>Bacillota</taxon>
        <taxon>Bacilli</taxon>
        <taxon>Bacillales</taxon>
        <taxon>Staphylococcaceae</taxon>
        <taxon>Staphylococcus</taxon>
    </lineage>
</organism>
<name>A0A9Q4GZB1_9STAP</name>
<dbReference type="InterPro" id="IPR001387">
    <property type="entry name" value="Cro/C1-type_HTH"/>
</dbReference>